<dbReference type="InterPro" id="IPR008969">
    <property type="entry name" value="CarboxyPept-like_regulatory"/>
</dbReference>
<keyword evidence="8" id="KW-1185">Reference proteome</keyword>
<dbReference type="InterPro" id="IPR011659">
    <property type="entry name" value="WD40"/>
</dbReference>
<dbReference type="CDD" id="cd07185">
    <property type="entry name" value="OmpA_C-like"/>
    <property type="match status" value="1"/>
</dbReference>
<feature type="signal peptide" evidence="5">
    <location>
        <begin position="1"/>
        <end position="18"/>
    </location>
</feature>
<feature type="domain" description="OmpA-like" evidence="6">
    <location>
        <begin position="572"/>
        <end position="693"/>
    </location>
</feature>
<evidence type="ECO:0000256" key="5">
    <source>
        <dbReference type="SAM" id="SignalP"/>
    </source>
</evidence>
<dbReference type="EMBL" id="FOBB01000002">
    <property type="protein sequence ID" value="SEL45259.1"/>
    <property type="molecule type" value="Genomic_DNA"/>
</dbReference>
<dbReference type="InterPro" id="IPR006665">
    <property type="entry name" value="OmpA-like"/>
</dbReference>
<evidence type="ECO:0000256" key="1">
    <source>
        <dbReference type="ARBA" id="ARBA00004442"/>
    </source>
</evidence>
<dbReference type="PANTHER" id="PTHR30329">
    <property type="entry name" value="STATOR ELEMENT OF FLAGELLAR MOTOR COMPLEX"/>
    <property type="match status" value="1"/>
</dbReference>
<evidence type="ECO:0000313" key="7">
    <source>
        <dbReference type="EMBL" id="SEL45259.1"/>
    </source>
</evidence>
<dbReference type="InterPro" id="IPR050330">
    <property type="entry name" value="Bact_OuterMem_StrucFunc"/>
</dbReference>
<evidence type="ECO:0000256" key="2">
    <source>
        <dbReference type="ARBA" id="ARBA00023136"/>
    </source>
</evidence>
<dbReference type="PROSITE" id="PS51123">
    <property type="entry name" value="OMPA_2"/>
    <property type="match status" value="1"/>
</dbReference>
<evidence type="ECO:0000256" key="4">
    <source>
        <dbReference type="PROSITE-ProRule" id="PRU00473"/>
    </source>
</evidence>
<dbReference type="Pfam" id="PF13620">
    <property type="entry name" value="CarboxypepD_reg"/>
    <property type="match status" value="1"/>
</dbReference>
<dbReference type="Gene3D" id="2.60.40.1120">
    <property type="entry name" value="Carboxypeptidase-like, regulatory domain"/>
    <property type="match status" value="1"/>
</dbReference>
<comment type="subcellular location">
    <subcellularLocation>
        <location evidence="1">Cell outer membrane</location>
    </subcellularLocation>
</comment>
<dbReference type="Proteomes" id="UP000198984">
    <property type="component" value="Unassembled WGS sequence"/>
</dbReference>
<dbReference type="SUPFAM" id="SSF82171">
    <property type="entry name" value="DPP6 N-terminal domain-like"/>
    <property type="match status" value="1"/>
</dbReference>
<evidence type="ECO:0000256" key="3">
    <source>
        <dbReference type="ARBA" id="ARBA00023237"/>
    </source>
</evidence>
<protein>
    <submittedName>
        <fullName evidence="7">WD40-like Beta Propeller Repeat</fullName>
    </submittedName>
</protein>
<gene>
    <name evidence="7" type="ORF">SAMN04488505_102301</name>
</gene>
<name>A0A1H7QBQ9_9BACT</name>
<organism evidence="7 8">
    <name type="scientific">Chitinophaga rupis</name>
    <dbReference type="NCBI Taxonomy" id="573321"/>
    <lineage>
        <taxon>Bacteria</taxon>
        <taxon>Pseudomonadati</taxon>
        <taxon>Bacteroidota</taxon>
        <taxon>Chitinophagia</taxon>
        <taxon>Chitinophagales</taxon>
        <taxon>Chitinophagaceae</taxon>
        <taxon>Chitinophaga</taxon>
    </lineage>
</organism>
<dbReference type="GO" id="GO:0009279">
    <property type="term" value="C:cell outer membrane"/>
    <property type="evidence" value="ECO:0007669"/>
    <property type="project" value="UniProtKB-SubCell"/>
</dbReference>
<proteinExistence type="predicted"/>
<keyword evidence="5" id="KW-0732">Signal</keyword>
<dbReference type="InterPro" id="IPR011990">
    <property type="entry name" value="TPR-like_helical_dom_sf"/>
</dbReference>
<dbReference type="SUPFAM" id="SSF103088">
    <property type="entry name" value="OmpA-like"/>
    <property type="match status" value="1"/>
</dbReference>
<keyword evidence="2 4" id="KW-0472">Membrane</keyword>
<dbReference type="Pfam" id="PF00691">
    <property type="entry name" value="OmpA"/>
    <property type="match status" value="1"/>
</dbReference>
<dbReference type="AlphaFoldDB" id="A0A1H7QBQ9"/>
<sequence>MSKCITGLLLLLSLTTQAQYIIKEADHQYVLYNFSKAITLYEKAYEKKRTLHAAERLADIYRQTNNYPQAEKWCAIAVSMKGSKPENLLYYAKALQSNARYAAAKEQYQKYIATDTARKLSDRQKHNWLASCDSAISWMNTSSIITVENIEALNSAQSDWAAVPYQGGVVFTSDRIIAPPSKADKPFLRFDTEKLPDEAIYGWTGNQYLRLYYRNGQDSVTVYPFNAGTRYHVGAATFTEDERQMFFSLTEIPRKTARGKGTLKTINVEIYSSQKDDRGRWQAPVPFMYNNVDAYSVGDPFITPTGDTLYFSSNMPGGDGGTDLYRCFRTDKGWTKPQNLAWLNTEGNERCPIIDRQGHLFFSSDGGIGMGGLDIFRGPITGVGAIVNMQSPVNSPQDDLSFTLDQYGNMLYLSSDRSGGKGADDIYRVYPHVKPVMPVGTPEDEPLIDTVKKPADTTQEIVPIAKEPVEPPKKPALTQLATLLQFSIDGTVYDSETKEPLENAEVTLFVSQKPIATVQTNDAGYYRFDLDTGTVYMLHGQKENYTWDEKTVSTHGLKKTTVLHQSLYLPILPVRPRLQVLNVYFDFDKADIRPEAAVELNTLVKLLQQHPHMKIELRTHTDSRGNDTYNLKLSQKRSEAVVKYLISKGIVKKRLVAKGYGETKLLNRCKNGVECSEEEHQVNRRTEFMILKD</sequence>
<reference evidence="7 8" key="1">
    <citation type="submission" date="2016-10" db="EMBL/GenBank/DDBJ databases">
        <authorList>
            <person name="de Groot N.N."/>
        </authorList>
    </citation>
    <scope>NUCLEOTIDE SEQUENCE [LARGE SCALE GENOMIC DNA]</scope>
    <source>
        <strain evidence="7 8">DSM 21039</strain>
    </source>
</reference>
<feature type="chain" id="PRO_5011628461" evidence="5">
    <location>
        <begin position="19"/>
        <end position="693"/>
    </location>
</feature>
<dbReference type="SUPFAM" id="SSF49464">
    <property type="entry name" value="Carboxypeptidase regulatory domain-like"/>
    <property type="match status" value="1"/>
</dbReference>
<dbReference type="PRINTS" id="PR01021">
    <property type="entry name" value="OMPADOMAIN"/>
</dbReference>
<dbReference type="Gene3D" id="1.25.40.10">
    <property type="entry name" value="Tetratricopeptide repeat domain"/>
    <property type="match status" value="1"/>
</dbReference>
<accession>A0A1H7QBQ9</accession>
<dbReference type="InterPro" id="IPR006664">
    <property type="entry name" value="OMP_bac"/>
</dbReference>
<keyword evidence="3" id="KW-0998">Cell outer membrane</keyword>
<dbReference type="InterPro" id="IPR036737">
    <property type="entry name" value="OmpA-like_sf"/>
</dbReference>
<dbReference type="PANTHER" id="PTHR30329:SF21">
    <property type="entry name" value="LIPOPROTEIN YIAD-RELATED"/>
    <property type="match status" value="1"/>
</dbReference>
<dbReference type="RefSeq" id="WP_162277500.1">
    <property type="nucleotide sequence ID" value="NZ_FOBB01000002.1"/>
</dbReference>
<dbReference type="Pfam" id="PF07676">
    <property type="entry name" value="PD40"/>
    <property type="match status" value="1"/>
</dbReference>
<dbReference type="Gene3D" id="3.30.1330.60">
    <property type="entry name" value="OmpA-like domain"/>
    <property type="match status" value="1"/>
</dbReference>
<evidence type="ECO:0000313" key="8">
    <source>
        <dbReference type="Proteomes" id="UP000198984"/>
    </source>
</evidence>
<dbReference type="OrthoDB" id="9809364at2"/>
<evidence type="ECO:0000259" key="6">
    <source>
        <dbReference type="PROSITE" id="PS51123"/>
    </source>
</evidence>
<dbReference type="SUPFAM" id="SSF48452">
    <property type="entry name" value="TPR-like"/>
    <property type="match status" value="1"/>
</dbReference>
<dbReference type="STRING" id="573321.SAMN04488505_102301"/>